<dbReference type="PANTHER" id="PTHR12763">
    <property type="match status" value="1"/>
</dbReference>
<proteinExistence type="inferred from homology"/>
<dbReference type="AlphaFoldDB" id="A0A512BMN4"/>
<sequence length="240" mass="26160">MIDMMLLYGLAVAALLWWLSKAFVRSDTAAVAKALKVVAGVAALGVAAILGAKGQIGTALLLGSFGAWALGWSGISLPGPWRRKQGASAGRFSRIRSAMIEMEIDHASGRIEGTVLAGAFVGRPLSELDQKSLRRLHEECSAFDPEGVSLLEAYFDRRFAGWREYAQGDRDTRTRTHARSSVMSKDEAYQVLGLQPGASVDEVQKAYRTLMKKLHPDQGGTAYLATRVNQARETLLSRHR</sequence>
<dbReference type="SMART" id="SM00271">
    <property type="entry name" value="DnaJ"/>
    <property type="match status" value="1"/>
</dbReference>
<name>A0A512BMN4_9HYPH</name>
<feature type="domain" description="J" evidence="7">
    <location>
        <begin position="187"/>
        <end position="240"/>
    </location>
</feature>
<comment type="subcellular location">
    <subcellularLocation>
        <location evidence="1">Membrane</location>
        <topology evidence="1">Single-pass membrane protein</topology>
    </subcellularLocation>
</comment>
<dbReference type="CDD" id="cd06257">
    <property type="entry name" value="DnaJ"/>
    <property type="match status" value="1"/>
</dbReference>
<dbReference type="PANTHER" id="PTHR12763:SF28">
    <property type="entry name" value="GEO10507P1-RELATED"/>
    <property type="match status" value="1"/>
</dbReference>
<keyword evidence="3 6" id="KW-1133">Transmembrane helix</keyword>
<dbReference type="Gene3D" id="1.10.287.110">
    <property type="entry name" value="DnaJ domain"/>
    <property type="match status" value="1"/>
</dbReference>
<dbReference type="PRINTS" id="PR00625">
    <property type="entry name" value="JDOMAIN"/>
</dbReference>
<feature type="transmembrane region" description="Helical" evidence="6">
    <location>
        <begin position="32"/>
        <end position="52"/>
    </location>
</feature>
<evidence type="ECO:0000256" key="6">
    <source>
        <dbReference type="SAM" id="Phobius"/>
    </source>
</evidence>
<comment type="caution">
    <text evidence="8">The sequence shown here is derived from an EMBL/GenBank/DDBJ whole genome shotgun (WGS) entry which is preliminary data.</text>
</comment>
<evidence type="ECO:0000256" key="4">
    <source>
        <dbReference type="ARBA" id="ARBA00023136"/>
    </source>
</evidence>
<dbReference type="PROSITE" id="PS50076">
    <property type="entry name" value="DNAJ_2"/>
    <property type="match status" value="1"/>
</dbReference>
<evidence type="ECO:0000259" key="7">
    <source>
        <dbReference type="PROSITE" id="PS50076"/>
    </source>
</evidence>
<comment type="similarity">
    <text evidence="5">Belongs to the TIM14 family.</text>
</comment>
<evidence type="ECO:0000256" key="3">
    <source>
        <dbReference type="ARBA" id="ARBA00022989"/>
    </source>
</evidence>
<keyword evidence="4 6" id="KW-0472">Membrane</keyword>
<dbReference type="InterPro" id="IPR001623">
    <property type="entry name" value="DnaJ_domain"/>
</dbReference>
<keyword evidence="9" id="KW-1185">Reference proteome</keyword>
<evidence type="ECO:0000256" key="1">
    <source>
        <dbReference type="ARBA" id="ARBA00004167"/>
    </source>
</evidence>
<reference evidence="8 9" key="1">
    <citation type="submission" date="2019-07" db="EMBL/GenBank/DDBJ databases">
        <title>Whole genome shotgun sequence of Microvirga aerophila NBRC 106136.</title>
        <authorList>
            <person name="Hosoyama A."/>
            <person name="Uohara A."/>
            <person name="Ohji S."/>
            <person name="Ichikawa N."/>
        </authorList>
    </citation>
    <scope>NUCLEOTIDE SEQUENCE [LARGE SCALE GENOMIC DNA]</scope>
    <source>
        <strain evidence="8 9">NBRC 106136</strain>
    </source>
</reference>
<evidence type="ECO:0000256" key="5">
    <source>
        <dbReference type="ARBA" id="ARBA00038105"/>
    </source>
</evidence>
<dbReference type="InterPro" id="IPR036869">
    <property type="entry name" value="J_dom_sf"/>
</dbReference>
<evidence type="ECO:0000256" key="2">
    <source>
        <dbReference type="ARBA" id="ARBA00022692"/>
    </source>
</evidence>
<accession>A0A512BMN4</accession>
<gene>
    <name evidence="8" type="ORF">MAE02_09160</name>
</gene>
<evidence type="ECO:0000313" key="8">
    <source>
        <dbReference type="EMBL" id="GEO13220.1"/>
    </source>
</evidence>
<evidence type="ECO:0000313" key="9">
    <source>
        <dbReference type="Proteomes" id="UP000321085"/>
    </source>
</evidence>
<dbReference type="SUPFAM" id="SSF46565">
    <property type="entry name" value="Chaperone J-domain"/>
    <property type="match status" value="1"/>
</dbReference>
<dbReference type="EMBL" id="BJYU01000008">
    <property type="protein sequence ID" value="GEO13220.1"/>
    <property type="molecule type" value="Genomic_DNA"/>
</dbReference>
<dbReference type="Proteomes" id="UP000321085">
    <property type="component" value="Unassembled WGS sequence"/>
</dbReference>
<dbReference type="Pfam" id="PF00226">
    <property type="entry name" value="DnaJ"/>
    <property type="match status" value="1"/>
</dbReference>
<dbReference type="GO" id="GO:0016020">
    <property type="term" value="C:membrane"/>
    <property type="evidence" value="ECO:0007669"/>
    <property type="project" value="UniProtKB-SubCell"/>
</dbReference>
<organism evidence="8 9">
    <name type="scientific">Microvirga aerophila</name>
    <dbReference type="NCBI Taxonomy" id="670291"/>
    <lineage>
        <taxon>Bacteria</taxon>
        <taxon>Pseudomonadati</taxon>
        <taxon>Pseudomonadota</taxon>
        <taxon>Alphaproteobacteria</taxon>
        <taxon>Hyphomicrobiales</taxon>
        <taxon>Methylobacteriaceae</taxon>
        <taxon>Microvirga</taxon>
    </lineage>
</organism>
<keyword evidence="2 6" id="KW-0812">Transmembrane</keyword>
<protein>
    <submittedName>
        <fullName evidence="8">Molecular chaperone DnaJ</fullName>
    </submittedName>
</protein>